<protein>
    <submittedName>
        <fullName evidence="1">Cell wall hydrolase</fullName>
    </submittedName>
</protein>
<keyword evidence="2" id="KW-1185">Reference proteome</keyword>
<organism evidence="1 2">
    <name type="scientific">Paeniroseomonas aquatica</name>
    <dbReference type="NCBI Taxonomy" id="373043"/>
    <lineage>
        <taxon>Bacteria</taxon>
        <taxon>Pseudomonadati</taxon>
        <taxon>Pseudomonadota</taxon>
        <taxon>Alphaproteobacteria</taxon>
        <taxon>Acetobacterales</taxon>
        <taxon>Acetobacteraceae</taxon>
        <taxon>Paeniroseomonas</taxon>
    </lineage>
</organism>
<keyword evidence="1" id="KW-0378">Hydrolase</keyword>
<evidence type="ECO:0000313" key="2">
    <source>
        <dbReference type="Proteomes" id="UP001529369"/>
    </source>
</evidence>
<comment type="caution">
    <text evidence="1">The sequence shown here is derived from an EMBL/GenBank/DDBJ whole genome shotgun (WGS) entry which is preliminary data.</text>
</comment>
<evidence type="ECO:0000313" key="1">
    <source>
        <dbReference type="EMBL" id="MDN3565853.1"/>
    </source>
</evidence>
<sequence>MTAPEIFALTLRAEAGDRPVRALEALAALVVNRARLAAGEAGSRARFAPGAAPSDAPGGRAGGWAALLPQVCRAPFLFGCWNPRHPNRRALLAALRDRSAPSGGALPEPRPDPLLEVCRRIAQRAAAGALPDPTLGATHWHDAAEMPGWAIGHVPTAEIGGLVFYRLPAASAG</sequence>
<dbReference type="GO" id="GO:0016787">
    <property type="term" value="F:hydrolase activity"/>
    <property type="evidence" value="ECO:0007669"/>
    <property type="project" value="UniProtKB-KW"/>
</dbReference>
<accession>A0ABT8A7Q7</accession>
<dbReference type="Proteomes" id="UP001529369">
    <property type="component" value="Unassembled WGS sequence"/>
</dbReference>
<reference evidence="2" key="1">
    <citation type="journal article" date="2019" name="Int. J. Syst. Evol. Microbiol.">
        <title>The Global Catalogue of Microorganisms (GCM) 10K type strain sequencing project: providing services to taxonomists for standard genome sequencing and annotation.</title>
        <authorList>
            <consortium name="The Broad Institute Genomics Platform"/>
            <consortium name="The Broad Institute Genome Sequencing Center for Infectious Disease"/>
            <person name="Wu L."/>
            <person name="Ma J."/>
        </authorList>
    </citation>
    <scope>NUCLEOTIDE SEQUENCE [LARGE SCALE GENOMIC DNA]</scope>
    <source>
        <strain evidence="2">CECT 7131</strain>
    </source>
</reference>
<gene>
    <name evidence="1" type="ORF">QWZ14_15900</name>
</gene>
<dbReference type="EMBL" id="JAUFPN010000153">
    <property type="protein sequence ID" value="MDN3565853.1"/>
    <property type="molecule type" value="Genomic_DNA"/>
</dbReference>
<name>A0ABT8A7Q7_9PROT</name>
<proteinExistence type="predicted"/>
<dbReference type="RefSeq" id="WP_290317724.1">
    <property type="nucleotide sequence ID" value="NZ_JAUFPN010000153.1"/>
</dbReference>